<dbReference type="InterPro" id="IPR036291">
    <property type="entry name" value="NAD(P)-bd_dom_sf"/>
</dbReference>
<evidence type="ECO:0000313" key="1">
    <source>
        <dbReference type="EMBL" id="KAH7068701.1"/>
    </source>
</evidence>
<reference evidence="1" key="1">
    <citation type="journal article" date="2021" name="Nat. Commun.">
        <title>Genetic determinants of endophytism in the Arabidopsis root mycobiome.</title>
        <authorList>
            <person name="Mesny F."/>
            <person name="Miyauchi S."/>
            <person name="Thiergart T."/>
            <person name="Pickel B."/>
            <person name="Atanasova L."/>
            <person name="Karlsson M."/>
            <person name="Huettel B."/>
            <person name="Barry K.W."/>
            <person name="Haridas S."/>
            <person name="Chen C."/>
            <person name="Bauer D."/>
            <person name="Andreopoulos W."/>
            <person name="Pangilinan J."/>
            <person name="LaButti K."/>
            <person name="Riley R."/>
            <person name="Lipzen A."/>
            <person name="Clum A."/>
            <person name="Drula E."/>
            <person name="Henrissat B."/>
            <person name="Kohler A."/>
            <person name="Grigoriev I.V."/>
            <person name="Martin F.M."/>
            <person name="Hacquard S."/>
        </authorList>
    </citation>
    <scope>NUCLEOTIDE SEQUENCE</scope>
    <source>
        <strain evidence="1">MPI-SDFR-AT-0120</strain>
    </source>
</reference>
<gene>
    <name evidence="1" type="ORF">FB567DRAFT_457257</name>
</gene>
<keyword evidence="2" id="KW-1185">Reference proteome</keyword>
<sequence>MPFHHITKTVHHAAYPAIDVLNPSNSARGKTVVVSGGAGGIGYAITRGFALAGADVVVILSRRQEALDKSSKKLRAELDAAKSATKIWTYILEMTDLKGARPVFDNIRERLNEGASAENARDIDVLVTNAASLYQGKSTLDLGIKAFQESFQTNLIGNLSLVEAFLAPEIPAIPFTGIDGISKDTTKAQTPRHEKIILDVSSGSVHTVHPGQAAYGPSKLAFTRTLNYLQREVDALEGAPIRIHSFHPGVLWTPGVAALFGDEKIEAYEYDEEGLPGSFAVWLASPAAAFTKGRLLWSNWDVEELVAMKAKFEEDPEFCTLTLQI</sequence>
<dbReference type="PRINTS" id="PR00081">
    <property type="entry name" value="GDHRDH"/>
</dbReference>
<dbReference type="InterPro" id="IPR002347">
    <property type="entry name" value="SDR_fam"/>
</dbReference>
<dbReference type="Gene3D" id="3.40.50.720">
    <property type="entry name" value="NAD(P)-binding Rossmann-like Domain"/>
    <property type="match status" value="1"/>
</dbReference>
<dbReference type="SUPFAM" id="SSF51735">
    <property type="entry name" value="NAD(P)-binding Rossmann-fold domains"/>
    <property type="match status" value="1"/>
</dbReference>
<dbReference type="OrthoDB" id="1933717at2759"/>
<dbReference type="GO" id="GO:0006666">
    <property type="term" value="P:3-keto-sphinganine metabolic process"/>
    <property type="evidence" value="ECO:0007669"/>
    <property type="project" value="TreeGrafter"/>
</dbReference>
<dbReference type="PANTHER" id="PTHR43550">
    <property type="entry name" value="3-KETODIHYDROSPHINGOSINE REDUCTASE"/>
    <property type="match status" value="1"/>
</dbReference>
<evidence type="ECO:0000313" key="2">
    <source>
        <dbReference type="Proteomes" id="UP000813461"/>
    </source>
</evidence>
<dbReference type="GO" id="GO:0005789">
    <property type="term" value="C:endoplasmic reticulum membrane"/>
    <property type="evidence" value="ECO:0007669"/>
    <property type="project" value="TreeGrafter"/>
</dbReference>
<dbReference type="CDD" id="cd05233">
    <property type="entry name" value="SDR_c"/>
    <property type="match status" value="1"/>
</dbReference>
<dbReference type="Pfam" id="PF00106">
    <property type="entry name" value="adh_short"/>
    <property type="match status" value="1"/>
</dbReference>
<dbReference type="AlphaFoldDB" id="A0A8K0VRH2"/>
<comment type="caution">
    <text evidence="1">The sequence shown here is derived from an EMBL/GenBank/DDBJ whole genome shotgun (WGS) entry which is preliminary data.</text>
</comment>
<evidence type="ECO:0008006" key="3">
    <source>
        <dbReference type="Google" id="ProtNLM"/>
    </source>
</evidence>
<dbReference type="GO" id="GO:0047560">
    <property type="term" value="F:3-dehydrosphinganine reductase activity"/>
    <property type="evidence" value="ECO:0007669"/>
    <property type="project" value="TreeGrafter"/>
</dbReference>
<name>A0A8K0VRH2_9PLEO</name>
<dbReference type="PANTHER" id="PTHR43550:SF3">
    <property type="entry name" value="3-KETODIHYDROSPHINGOSINE REDUCTASE"/>
    <property type="match status" value="1"/>
</dbReference>
<dbReference type="GO" id="GO:0030148">
    <property type="term" value="P:sphingolipid biosynthetic process"/>
    <property type="evidence" value="ECO:0007669"/>
    <property type="project" value="TreeGrafter"/>
</dbReference>
<dbReference type="Proteomes" id="UP000813461">
    <property type="component" value="Unassembled WGS sequence"/>
</dbReference>
<protein>
    <recommendedName>
        <fullName evidence="3">NAD(P)-binding protein</fullName>
    </recommendedName>
</protein>
<proteinExistence type="predicted"/>
<accession>A0A8K0VRH2</accession>
<organism evidence="1 2">
    <name type="scientific">Paraphoma chrysanthemicola</name>
    <dbReference type="NCBI Taxonomy" id="798071"/>
    <lineage>
        <taxon>Eukaryota</taxon>
        <taxon>Fungi</taxon>
        <taxon>Dikarya</taxon>
        <taxon>Ascomycota</taxon>
        <taxon>Pezizomycotina</taxon>
        <taxon>Dothideomycetes</taxon>
        <taxon>Pleosporomycetidae</taxon>
        <taxon>Pleosporales</taxon>
        <taxon>Pleosporineae</taxon>
        <taxon>Phaeosphaeriaceae</taxon>
        <taxon>Paraphoma</taxon>
    </lineage>
</organism>
<dbReference type="EMBL" id="JAGMVJ010000031">
    <property type="protein sequence ID" value="KAH7068701.1"/>
    <property type="molecule type" value="Genomic_DNA"/>
</dbReference>